<protein>
    <submittedName>
        <fullName evidence="2">Uncharacterized protein</fullName>
    </submittedName>
</protein>
<evidence type="ECO:0000256" key="1">
    <source>
        <dbReference type="SAM" id="MobiDB-lite"/>
    </source>
</evidence>
<evidence type="ECO:0000313" key="2">
    <source>
        <dbReference type="EMBL" id="JAS53401.1"/>
    </source>
</evidence>
<reference evidence="2" key="1">
    <citation type="submission" date="2015-11" db="EMBL/GenBank/DDBJ databases">
        <title>De novo transcriptome assembly of four potential Pierce s Disease insect vectors from Arizona vineyards.</title>
        <authorList>
            <person name="Tassone E.E."/>
        </authorList>
    </citation>
    <scope>NUCLEOTIDE SEQUENCE</scope>
</reference>
<name>A0A1B6FTG3_9HEMI</name>
<feature type="compositionally biased region" description="Basic and acidic residues" evidence="1">
    <location>
        <begin position="133"/>
        <end position="145"/>
    </location>
</feature>
<sequence length="201" mass="21812">MSSLDRESERLIEDSQARLQRVIEDMKGQLYGSSGECSGDSGFYEDPYESSGGSGNYQGTCGYSGGSGYYQSTDGYSGGSGNQGTYGSSRCSLSDLSGCPYDQTPYSSSSIFAVSSQCPPSETLECPQYYPSHQERETSRGDHASYESPVTSLNDSCVSPELLRETELLSQKVLLKLDSILRKYTGKGINELNLWRSSGEC</sequence>
<feature type="region of interest" description="Disordered" evidence="1">
    <location>
        <begin position="133"/>
        <end position="152"/>
    </location>
</feature>
<gene>
    <name evidence="2" type="ORF">g.25110</name>
</gene>
<feature type="region of interest" description="Disordered" evidence="1">
    <location>
        <begin position="33"/>
        <end position="56"/>
    </location>
</feature>
<organism evidence="2">
    <name type="scientific">Cuerna arida</name>
    <dbReference type="NCBI Taxonomy" id="1464854"/>
    <lineage>
        <taxon>Eukaryota</taxon>
        <taxon>Metazoa</taxon>
        <taxon>Ecdysozoa</taxon>
        <taxon>Arthropoda</taxon>
        <taxon>Hexapoda</taxon>
        <taxon>Insecta</taxon>
        <taxon>Pterygota</taxon>
        <taxon>Neoptera</taxon>
        <taxon>Paraneoptera</taxon>
        <taxon>Hemiptera</taxon>
        <taxon>Auchenorrhyncha</taxon>
        <taxon>Membracoidea</taxon>
        <taxon>Cicadellidae</taxon>
        <taxon>Cicadellinae</taxon>
        <taxon>Proconiini</taxon>
        <taxon>Cuerna</taxon>
    </lineage>
</organism>
<dbReference type="EMBL" id="GECZ01016368">
    <property type="protein sequence ID" value="JAS53401.1"/>
    <property type="molecule type" value="Transcribed_RNA"/>
</dbReference>
<accession>A0A1B6FTG3</accession>
<proteinExistence type="predicted"/>
<dbReference type="AlphaFoldDB" id="A0A1B6FTG3"/>